<protein>
    <recommendedName>
        <fullName evidence="8">Probable membrane transporter protein</fullName>
    </recommendedName>
</protein>
<dbReference type="AlphaFoldDB" id="A0A0S2K0G2"/>
<keyword evidence="10" id="KW-1185">Reference proteome</keyword>
<gene>
    <name evidence="9" type="ORF">PP2015_1050</name>
</gene>
<evidence type="ECO:0000256" key="6">
    <source>
        <dbReference type="ARBA" id="ARBA00022989"/>
    </source>
</evidence>
<keyword evidence="6 8" id="KW-1133">Transmembrane helix</keyword>
<dbReference type="PATRIC" id="fig|161398.10.peg.1070"/>
<name>A0A0S2K0G2_9GAMM</name>
<proteinExistence type="inferred from homology"/>
<evidence type="ECO:0000313" key="10">
    <source>
        <dbReference type="Proteomes" id="UP000061457"/>
    </source>
</evidence>
<dbReference type="PANTHER" id="PTHR30269:SF25">
    <property type="entry name" value="MEMBRANE TRANSPORTER PROTEIN-RELATED"/>
    <property type="match status" value="1"/>
</dbReference>
<evidence type="ECO:0000256" key="4">
    <source>
        <dbReference type="ARBA" id="ARBA00022475"/>
    </source>
</evidence>
<dbReference type="KEGG" id="pphe:PP2015_1050"/>
<evidence type="ECO:0000256" key="7">
    <source>
        <dbReference type="ARBA" id="ARBA00023136"/>
    </source>
</evidence>
<evidence type="ECO:0000313" key="9">
    <source>
        <dbReference type="EMBL" id="ALO41567.1"/>
    </source>
</evidence>
<dbReference type="PANTHER" id="PTHR30269">
    <property type="entry name" value="TRANSMEMBRANE PROTEIN YFCA"/>
    <property type="match status" value="1"/>
</dbReference>
<evidence type="ECO:0000256" key="2">
    <source>
        <dbReference type="ARBA" id="ARBA00009142"/>
    </source>
</evidence>
<dbReference type="RefSeq" id="WP_058029294.1">
    <property type="nucleotide sequence ID" value="NZ_CP013187.1"/>
</dbReference>
<keyword evidence="4 8" id="KW-1003">Cell membrane</keyword>
<organism evidence="9 10">
    <name type="scientific">Pseudoalteromonas phenolica</name>
    <dbReference type="NCBI Taxonomy" id="161398"/>
    <lineage>
        <taxon>Bacteria</taxon>
        <taxon>Pseudomonadati</taxon>
        <taxon>Pseudomonadota</taxon>
        <taxon>Gammaproteobacteria</taxon>
        <taxon>Alteromonadales</taxon>
        <taxon>Pseudoalteromonadaceae</taxon>
        <taxon>Pseudoalteromonas</taxon>
    </lineage>
</organism>
<dbReference type="STRING" id="161398.PP2015_1050"/>
<dbReference type="GO" id="GO:0005886">
    <property type="term" value="C:plasma membrane"/>
    <property type="evidence" value="ECO:0007669"/>
    <property type="project" value="UniProtKB-SubCell"/>
</dbReference>
<accession>A0A0S2K0G2</accession>
<dbReference type="Pfam" id="PF01925">
    <property type="entry name" value="TauE"/>
    <property type="match status" value="1"/>
</dbReference>
<dbReference type="Proteomes" id="UP000061457">
    <property type="component" value="Chromosome I"/>
</dbReference>
<feature type="transmembrane region" description="Helical" evidence="8">
    <location>
        <begin position="104"/>
        <end position="122"/>
    </location>
</feature>
<comment type="subcellular location">
    <subcellularLocation>
        <location evidence="1 8">Cell membrane</location>
        <topology evidence="1 8">Multi-pass membrane protein</topology>
    </subcellularLocation>
</comment>
<dbReference type="InterPro" id="IPR002781">
    <property type="entry name" value="TM_pro_TauE-like"/>
</dbReference>
<dbReference type="InterPro" id="IPR052017">
    <property type="entry name" value="TSUP"/>
</dbReference>
<evidence type="ECO:0000256" key="3">
    <source>
        <dbReference type="ARBA" id="ARBA00022448"/>
    </source>
</evidence>
<sequence>MFEFALDPMTWGLLCLVALIAGFIDAVAGGGGMLTVPALLTAGLPPHMTLGTNKLAASFGSITASVTYYKKNLFNPKFWAGSIVATAIGALLGTLLVDHLSIEFLNKLLPVIIIAVACYSLFGKFSTETSHHLPTKTLQLKIKQWLQGLSLGFFDGLAGPGTGTFWTASNSLLYKMSLLLNCGLARSMNFVSNFISLITFVALGHVNFLLGITMGLFLMVGAWIGAHSAIKFGNKLIKPLFNSVVIVLAGKLIYEAYFI</sequence>
<dbReference type="EMBL" id="CP013187">
    <property type="protein sequence ID" value="ALO41567.1"/>
    <property type="molecule type" value="Genomic_DNA"/>
</dbReference>
<keyword evidence="3" id="KW-0813">Transport</keyword>
<feature type="transmembrane region" description="Helical" evidence="8">
    <location>
        <begin position="78"/>
        <end position="97"/>
    </location>
</feature>
<dbReference type="OrthoDB" id="9809354at2"/>
<evidence type="ECO:0000256" key="1">
    <source>
        <dbReference type="ARBA" id="ARBA00004651"/>
    </source>
</evidence>
<evidence type="ECO:0000256" key="5">
    <source>
        <dbReference type="ARBA" id="ARBA00022692"/>
    </source>
</evidence>
<reference evidence="9 10" key="1">
    <citation type="submission" date="2015-11" db="EMBL/GenBank/DDBJ databases">
        <authorList>
            <person name="Zhang Y."/>
            <person name="Guo Z."/>
        </authorList>
    </citation>
    <scope>NUCLEOTIDE SEQUENCE [LARGE SCALE GENOMIC DNA]</scope>
    <source>
        <strain evidence="9 10">KCTC 12086</strain>
    </source>
</reference>
<comment type="similarity">
    <text evidence="2 8">Belongs to the 4-toluene sulfonate uptake permease (TSUP) (TC 2.A.102) family.</text>
</comment>
<feature type="transmembrane region" description="Helical" evidence="8">
    <location>
        <begin position="236"/>
        <end position="254"/>
    </location>
</feature>
<keyword evidence="5 8" id="KW-0812">Transmembrane</keyword>
<feature type="transmembrane region" description="Helical" evidence="8">
    <location>
        <begin position="194"/>
        <end position="224"/>
    </location>
</feature>
<keyword evidence="7 8" id="KW-0472">Membrane</keyword>
<evidence type="ECO:0000256" key="8">
    <source>
        <dbReference type="RuleBase" id="RU363041"/>
    </source>
</evidence>